<dbReference type="InterPro" id="IPR002909">
    <property type="entry name" value="IPT_dom"/>
</dbReference>
<dbReference type="SUPFAM" id="SSF81296">
    <property type="entry name" value="E set domains"/>
    <property type="match status" value="1"/>
</dbReference>
<dbReference type="GO" id="GO:0002225">
    <property type="term" value="P:positive regulation of antimicrobial peptide production"/>
    <property type="evidence" value="ECO:0007669"/>
    <property type="project" value="UniProtKB-ARBA"/>
</dbReference>
<proteinExistence type="evidence at transcript level"/>
<dbReference type="GO" id="GO:0035206">
    <property type="term" value="P:regulation of hemocyte proliferation"/>
    <property type="evidence" value="ECO:0007669"/>
    <property type="project" value="UniProtKB-ARBA"/>
</dbReference>
<dbReference type="GO" id="GO:0007249">
    <property type="term" value="P:canonical NF-kappaB signal transduction"/>
    <property type="evidence" value="ECO:0007669"/>
    <property type="project" value="UniProtKB-ARBA"/>
</dbReference>
<dbReference type="CDD" id="cd01177">
    <property type="entry name" value="IPT_NFkappaB"/>
    <property type="match status" value="1"/>
</dbReference>
<evidence type="ECO:0000256" key="1">
    <source>
        <dbReference type="PROSITE-ProRule" id="PRU00023"/>
    </source>
</evidence>
<dbReference type="InterPro" id="IPR000451">
    <property type="entry name" value="NFkB/Dor"/>
</dbReference>
<name>T1PJB1_MUSDO</name>
<feature type="compositionally biased region" description="Low complexity" evidence="2">
    <location>
        <begin position="25"/>
        <end position="36"/>
    </location>
</feature>
<dbReference type="Pfam" id="PF00554">
    <property type="entry name" value="RHD_DNA_bind"/>
    <property type="match status" value="1"/>
</dbReference>
<dbReference type="EMBL" id="KA647988">
    <property type="protein sequence ID" value="AFP62617.1"/>
    <property type="molecule type" value="mRNA"/>
</dbReference>
<dbReference type="PROSITE" id="PS50088">
    <property type="entry name" value="ANK_REPEAT"/>
    <property type="match status" value="3"/>
</dbReference>
<dbReference type="GO" id="GO:0045087">
    <property type="term" value="P:innate immune response"/>
    <property type="evidence" value="ECO:0007669"/>
    <property type="project" value="UniProtKB-ARBA"/>
</dbReference>
<dbReference type="SMART" id="SM00429">
    <property type="entry name" value="IPT"/>
    <property type="match status" value="1"/>
</dbReference>
<dbReference type="GO" id="GO:0000978">
    <property type="term" value="F:RNA polymerase II cis-regulatory region sequence-specific DNA binding"/>
    <property type="evidence" value="ECO:0007669"/>
    <property type="project" value="TreeGrafter"/>
</dbReference>
<organism evidence="4">
    <name type="scientific">Musca domestica</name>
    <name type="common">House fly</name>
    <dbReference type="NCBI Taxonomy" id="7370"/>
    <lineage>
        <taxon>Eukaryota</taxon>
        <taxon>Metazoa</taxon>
        <taxon>Ecdysozoa</taxon>
        <taxon>Arthropoda</taxon>
        <taxon>Hexapoda</taxon>
        <taxon>Insecta</taxon>
        <taxon>Pterygota</taxon>
        <taxon>Neoptera</taxon>
        <taxon>Endopterygota</taxon>
        <taxon>Diptera</taxon>
        <taxon>Brachycera</taxon>
        <taxon>Muscomorpha</taxon>
        <taxon>Muscoidea</taxon>
        <taxon>Muscidae</taxon>
        <taxon>Musca</taxon>
    </lineage>
</organism>
<dbReference type="GO" id="GO:0008063">
    <property type="term" value="P:Toll signaling pathway"/>
    <property type="evidence" value="ECO:0007669"/>
    <property type="project" value="UniProtKB-ARBA"/>
</dbReference>
<dbReference type="AlphaFoldDB" id="T1PJB1"/>
<dbReference type="InterPro" id="IPR033926">
    <property type="entry name" value="IPT_NFkappaB"/>
</dbReference>
<dbReference type="Gene3D" id="2.60.40.340">
    <property type="entry name" value="Rel homology domain (RHD), DNA-binding domain"/>
    <property type="match status" value="1"/>
</dbReference>
<dbReference type="GO" id="GO:0005654">
    <property type="term" value="C:nucleoplasm"/>
    <property type="evidence" value="ECO:0007669"/>
    <property type="project" value="UniProtKB-ARBA"/>
</dbReference>
<dbReference type="PROSITE" id="PS50297">
    <property type="entry name" value="ANK_REP_REGION"/>
    <property type="match status" value="2"/>
</dbReference>
<dbReference type="SMART" id="SM00248">
    <property type="entry name" value="ANK"/>
    <property type="match status" value="4"/>
</dbReference>
<accession>T1PJB1</accession>
<feature type="region of interest" description="Disordered" evidence="2">
    <location>
        <begin position="547"/>
        <end position="568"/>
    </location>
</feature>
<dbReference type="CDD" id="cd07884">
    <property type="entry name" value="RHD-n_Relish"/>
    <property type="match status" value="1"/>
</dbReference>
<evidence type="ECO:0000256" key="2">
    <source>
        <dbReference type="SAM" id="MobiDB-lite"/>
    </source>
</evidence>
<dbReference type="PRINTS" id="PR00057">
    <property type="entry name" value="NFKBTNSCPFCT"/>
</dbReference>
<dbReference type="InterPro" id="IPR013783">
    <property type="entry name" value="Ig-like_fold"/>
</dbReference>
<feature type="region of interest" description="Disordered" evidence="2">
    <location>
        <begin position="892"/>
        <end position="924"/>
    </location>
</feature>
<dbReference type="VEuPathDB" id="VectorBase:MDOMA2_009598"/>
<evidence type="ECO:0000313" key="4">
    <source>
        <dbReference type="EMBL" id="AFP62617.1"/>
    </source>
</evidence>
<dbReference type="Pfam" id="PF12796">
    <property type="entry name" value="Ank_2"/>
    <property type="match status" value="1"/>
</dbReference>
<dbReference type="InterPro" id="IPR036770">
    <property type="entry name" value="Ankyrin_rpt-contain_sf"/>
</dbReference>
<dbReference type="InterPro" id="IPR032397">
    <property type="entry name" value="RHD_dimer"/>
</dbReference>
<evidence type="ECO:0000259" key="3">
    <source>
        <dbReference type="PROSITE" id="PS50254"/>
    </source>
</evidence>
<feature type="compositionally biased region" description="Polar residues" evidence="2">
    <location>
        <begin position="37"/>
        <end position="55"/>
    </location>
</feature>
<protein>
    <submittedName>
        <fullName evidence="4">Rel-like domain protein</fullName>
    </submittedName>
</protein>
<dbReference type="PANTHER" id="PTHR24169:SF28">
    <property type="entry name" value="NUCLEAR FACTOR NF-KAPPA-B P110 SUBUNIT"/>
    <property type="match status" value="1"/>
</dbReference>
<feature type="repeat" description="ANK" evidence="1">
    <location>
        <begin position="796"/>
        <end position="819"/>
    </location>
</feature>
<dbReference type="InterPro" id="IPR008967">
    <property type="entry name" value="p53-like_TF_DNA-bd_sf"/>
</dbReference>
<feature type="repeat" description="ANK" evidence="1">
    <location>
        <begin position="693"/>
        <end position="725"/>
    </location>
</feature>
<dbReference type="InterPro" id="IPR014756">
    <property type="entry name" value="Ig_E-set"/>
</dbReference>
<dbReference type="Gene3D" id="2.60.40.10">
    <property type="entry name" value="Immunoglobulins"/>
    <property type="match status" value="1"/>
</dbReference>
<dbReference type="InterPro" id="IPR011539">
    <property type="entry name" value="RHD_DNA_bind_dom"/>
</dbReference>
<dbReference type="GO" id="GO:0001228">
    <property type="term" value="F:DNA-binding transcription activator activity, RNA polymerase II-specific"/>
    <property type="evidence" value="ECO:0007669"/>
    <property type="project" value="UniProtKB-ARBA"/>
</dbReference>
<dbReference type="Gene3D" id="1.25.40.20">
    <property type="entry name" value="Ankyrin repeat-containing domain"/>
    <property type="match status" value="1"/>
</dbReference>
<feature type="region of interest" description="Disordered" evidence="2">
    <location>
        <begin position="460"/>
        <end position="488"/>
    </location>
</feature>
<feature type="domain" description="RHD" evidence="3">
    <location>
        <begin position="160"/>
        <end position="347"/>
    </location>
</feature>
<dbReference type="PROSITE" id="PS50254">
    <property type="entry name" value="REL_2"/>
    <property type="match status" value="1"/>
</dbReference>
<dbReference type="VEuPathDB" id="VectorBase:MDOA004895"/>
<dbReference type="GO" id="GO:0005737">
    <property type="term" value="C:cytoplasm"/>
    <property type="evidence" value="ECO:0007669"/>
    <property type="project" value="InterPro"/>
</dbReference>
<dbReference type="GO" id="GO:0048935">
    <property type="term" value="P:peripheral nervous system neuron development"/>
    <property type="evidence" value="ECO:0007669"/>
    <property type="project" value="UniProtKB-ARBA"/>
</dbReference>
<dbReference type="InterPro" id="IPR037059">
    <property type="entry name" value="RHD_DNA_bind_dom_sf"/>
</dbReference>
<dbReference type="SUPFAM" id="SSF49417">
    <property type="entry name" value="p53-like transcription factors"/>
    <property type="match status" value="1"/>
</dbReference>
<feature type="compositionally biased region" description="Low complexity" evidence="2">
    <location>
        <begin position="467"/>
        <end position="487"/>
    </location>
</feature>
<dbReference type="FunFam" id="2.60.40.10:FF:000046">
    <property type="entry name" value="Nuclear factor NF-kappa-B p105 subunit"/>
    <property type="match status" value="1"/>
</dbReference>
<dbReference type="Pfam" id="PF16179">
    <property type="entry name" value="RHD_dimer"/>
    <property type="match status" value="1"/>
</dbReference>
<reference evidence="4" key="1">
    <citation type="submission" date="2012-08" db="EMBL/GenBank/DDBJ databases">
        <title>Transcriptome of adult Musca domestica launches a platform for comparative house fly gene expression and characterization of differential gene expression among resistant and susceptible house flies.</title>
        <authorList>
            <person name="Liu N."/>
            <person name="Zhang L."/>
            <person name="Li M."/>
            <person name="Reid W."/>
        </authorList>
    </citation>
    <scope>NUCLEOTIDE SEQUENCE</scope>
    <source>
        <strain evidence="4">ALHF</strain>
        <tissue evidence="4">Whole body</tissue>
    </source>
</reference>
<feature type="region of interest" description="Disordered" evidence="2">
    <location>
        <begin position="25"/>
        <end position="55"/>
    </location>
</feature>
<keyword evidence="1" id="KW-0040">ANK repeat</keyword>
<dbReference type="PANTHER" id="PTHR24169">
    <property type="entry name" value="NUCLEAR FACTOR NF-KAPPA-B PROTEIN"/>
    <property type="match status" value="1"/>
</dbReference>
<feature type="repeat" description="ANK" evidence="1">
    <location>
        <begin position="761"/>
        <end position="793"/>
    </location>
</feature>
<sequence>MLPHYFGSKDIVDMDTNERIRYMSESSMSGTSGYSTNASPARSQGSLGNSPAHSPATVLQNELSNLTFSNSYQHLSPSPPSSSPPQLLQQQQQYVQLQNVPLNQAGYGNYNNNSNMSGNYILDDVMGTIPNTTNFQQQQPQSAQLSSSYMPVKRDYPATLRILEQPVEKFRFRYKSEMHGTHGSLNGANSQRTTKSFPEIELCDYKEPAIIRCSLFQANRDSPHSHQLVVRKDDHDICDPHELKVSQQTGFFVEFKNMGIIHTAKKFIVEELLKKKRKRLQFELGRDNLTTKEQQELSIQTEKEAKDMNLNQVRLCFEAFGYDQNNKCIPIAAPVYSNTINNRKSAQTGELKITRLSIATGSVTGGEDLILLVEKVNKKNIKVRFFEMNEDDLVWEAYASFRESDVHHQYAIVCRTPPYENKDIDKPVEVFIQLVRPTDDERSEPPVLFRYKPRDAVTSRKRRRICSSMSGGDSSSSSGNSGSLSSGEIPRTIQEQQQSGNFYKFLSEEIERLVNDENMRKKYLEGTGYSDDLLKMLAVDDNSVNGGIGGGGGLGKTEKDGAATNSSERSKSLLHYKKLMISKKLMDTAKEKQQQDQQKHNNSIPVNNSAQSYMQQIVKIFVSSKGSAFTDTERRQAAEDISKLYNDYSDLNAGESLIHEMVVNDNSKFAIQLCHILKCFQLQNLLNSVVNNNNQTVLHTACLYNRPHYIRPLLNLGCNPNLQDKKGDTAMHIAVREKHTSCLETFLKTNNELKLNLRNDDGFTLLHLAVRDNNYEIASKLIQHDDSLSLVSSSIDGNNALHIVVQQQNLELVKLMLENHSMGEYLLHACNTAGHTPLDLARQLATSNKQAAEILSLLQSRCPTTKSAATANTSVVMPFSDMEDSCSNLVIKEEEPSSHSSTDNDDEDEESNSASLHQSMPMVTLPTISPDDESAMDVQIKVEQPEENDAGENVVGQFSSSDLKEALENPNTFSQLCKALKANDLWKKKLPIPHFYLNQADFMLNYVKRNIESIDVQLFAQTLQEIDPNILGLIKK</sequence>
<dbReference type="SUPFAM" id="SSF48403">
    <property type="entry name" value="Ankyrin repeat"/>
    <property type="match status" value="1"/>
</dbReference>
<dbReference type="InterPro" id="IPR002110">
    <property type="entry name" value="Ankyrin_rpt"/>
</dbReference>